<dbReference type="Proteomes" id="UP001595632">
    <property type="component" value="Unassembled WGS sequence"/>
</dbReference>
<dbReference type="RefSeq" id="WP_275631888.1">
    <property type="nucleotide sequence ID" value="NZ_JARGYD010000002.1"/>
</dbReference>
<dbReference type="InterPro" id="IPR052189">
    <property type="entry name" value="L-asp_N-monooxygenase_NS-form"/>
</dbReference>
<evidence type="ECO:0000313" key="3">
    <source>
        <dbReference type="Proteomes" id="UP001595632"/>
    </source>
</evidence>
<reference evidence="3" key="1">
    <citation type="journal article" date="2019" name="Int. J. Syst. Evol. Microbiol.">
        <title>The Global Catalogue of Microorganisms (GCM) 10K type strain sequencing project: providing services to taxonomists for standard genome sequencing and annotation.</title>
        <authorList>
            <consortium name="The Broad Institute Genomics Platform"/>
            <consortium name="The Broad Institute Genome Sequencing Center for Infectious Disease"/>
            <person name="Wu L."/>
            <person name="Ma J."/>
        </authorList>
    </citation>
    <scope>NUCLEOTIDE SEQUENCE [LARGE SCALE GENOMIC DNA]</scope>
    <source>
        <strain evidence="3">KCTC 52366</strain>
    </source>
</reference>
<proteinExistence type="predicted"/>
<gene>
    <name evidence="2" type="ORF">ACFOGP_04045</name>
</gene>
<accession>A0ABV7GNL8</accession>
<evidence type="ECO:0000313" key="2">
    <source>
        <dbReference type="EMBL" id="MFC3141863.1"/>
    </source>
</evidence>
<dbReference type="InterPro" id="IPR038732">
    <property type="entry name" value="HpyO/CreE_NAD-binding"/>
</dbReference>
<evidence type="ECO:0000259" key="1">
    <source>
        <dbReference type="Pfam" id="PF13454"/>
    </source>
</evidence>
<protein>
    <submittedName>
        <fullName evidence="2">FAD/NAD(P)-binding protein</fullName>
    </submittedName>
</protein>
<dbReference type="Gene3D" id="3.50.50.60">
    <property type="entry name" value="FAD/NAD(P)-binding domain"/>
    <property type="match status" value="1"/>
</dbReference>
<dbReference type="InterPro" id="IPR036188">
    <property type="entry name" value="FAD/NAD-bd_sf"/>
</dbReference>
<dbReference type="EMBL" id="JBHRTB010000010">
    <property type="protein sequence ID" value="MFC3141863.1"/>
    <property type="molecule type" value="Genomic_DNA"/>
</dbReference>
<dbReference type="PANTHER" id="PTHR40254">
    <property type="entry name" value="BLR0577 PROTEIN"/>
    <property type="match status" value="1"/>
</dbReference>
<comment type="caution">
    <text evidence="2">The sequence shown here is derived from an EMBL/GenBank/DDBJ whole genome shotgun (WGS) entry which is preliminary data.</text>
</comment>
<dbReference type="SUPFAM" id="SSF51905">
    <property type="entry name" value="FAD/NAD(P)-binding domain"/>
    <property type="match status" value="1"/>
</dbReference>
<dbReference type="PANTHER" id="PTHR40254:SF1">
    <property type="entry name" value="BLR0577 PROTEIN"/>
    <property type="match status" value="1"/>
</dbReference>
<name>A0ABV7GNL8_9RHOB</name>
<keyword evidence="3" id="KW-1185">Reference proteome</keyword>
<dbReference type="Pfam" id="PF13454">
    <property type="entry name" value="NAD_binding_9"/>
    <property type="match status" value="1"/>
</dbReference>
<organism evidence="2 3">
    <name type="scientific">Psychromarinibacter halotolerans</name>
    <dbReference type="NCBI Taxonomy" id="1775175"/>
    <lineage>
        <taxon>Bacteria</taxon>
        <taxon>Pseudomonadati</taxon>
        <taxon>Pseudomonadota</taxon>
        <taxon>Alphaproteobacteria</taxon>
        <taxon>Rhodobacterales</taxon>
        <taxon>Paracoccaceae</taxon>
        <taxon>Psychromarinibacter</taxon>
    </lineage>
</organism>
<sequence length="541" mass="57680">MNAGDDRRIAVIGLGPRGVGALEALAALAETRGLRLSVDVFDPFPAPGAGPNFDPDESPLCRLNIPMRDIDLRAPDSLNVRPLADWLDPPIGPDDFPPRARLGAYIQHRLDALDRSQGVALSRIAEHVDAVRREGDGWLVQTGDHAHGPYAEVLLVPGQPKTKPDPQLADWQAHASRTGCALAQVYPAKDLLRKAEDWAGRTVAVRGFALSSFDVLRVLTQGLGGRFTSTGYQPSGNEPRRIVPFSLDGQPPFPKPETEEIDARFDPLPDETTVFEQAIATAACGTPETARQRISDSLVPPVHRILAASSAKTGADAVAEWLDTEWSDPGSQDSQSALDTLNDGIAMAAGSKPPSIGYAVGQVWRKWQDQLRQGYNPADTAPDTAALIVGFDEGLKRYSYGPPVDACRELHALIEAGIVTTRLSCDPGIALVDAGWRLTANGEDVTADVMIDAVLPSPDPAQLVDGPVPGLMEAGWLTAPEDLAARTAADGRLVDRDGRPVPGLCLLGRLALGSVIAADSLHDCFGMASHRWAEGVLSRIA</sequence>
<feature type="domain" description="FAD-dependent urate hydroxylase HpyO/Asp monooxygenase CreE-like FAD/NAD(P)-binding" evidence="1">
    <location>
        <begin position="10"/>
        <end position="159"/>
    </location>
</feature>